<dbReference type="Proteomes" id="UP000479710">
    <property type="component" value="Unassembled WGS sequence"/>
</dbReference>
<feature type="compositionally biased region" description="Basic and acidic residues" evidence="1">
    <location>
        <begin position="45"/>
        <end position="55"/>
    </location>
</feature>
<keyword evidence="3" id="KW-1185">Reference proteome</keyword>
<feature type="compositionally biased region" description="Acidic residues" evidence="1">
    <location>
        <begin position="70"/>
        <end position="81"/>
    </location>
</feature>
<evidence type="ECO:0000313" key="3">
    <source>
        <dbReference type="Proteomes" id="UP000479710"/>
    </source>
</evidence>
<sequence length="81" mass="8725">MESSLSSCGDTAISLTASRDSKMVGSIVSDLEVEALANVVAKLKIKEKDKEKEGGEDSEEDNKEAKDMESDPDIMDDADEL</sequence>
<evidence type="ECO:0000313" key="2">
    <source>
        <dbReference type="EMBL" id="KAF0907101.1"/>
    </source>
</evidence>
<name>A0A6G1D3V6_9ORYZ</name>
<gene>
    <name evidence="2" type="ORF">E2562_014702</name>
</gene>
<dbReference type="AlphaFoldDB" id="A0A6G1D3V6"/>
<dbReference type="EMBL" id="SPHZ02000007">
    <property type="protein sequence ID" value="KAF0907101.1"/>
    <property type="molecule type" value="Genomic_DNA"/>
</dbReference>
<feature type="region of interest" description="Disordered" evidence="1">
    <location>
        <begin position="45"/>
        <end position="81"/>
    </location>
</feature>
<protein>
    <submittedName>
        <fullName evidence="2">Uncharacterized protein</fullName>
    </submittedName>
</protein>
<accession>A0A6G1D3V6</accession>
<comment type="caution">
    <text evidence="2">The sequence shown here is derived from an EMBL/GenBank/DDBJ whole genome shotgun (WGS) entry which is preliminary data.</text>
</comment>
<organism evidence="2 3">
    <name type="scientific">Oryza meyeriana var. granulata</name>
    <dbReference type="NCBI Taxonomy" id="110450"/>
    <lineage>
        <taxon>Eukaryota</taxon>
        <taxon>Viridiplantae</taxon>
        <taxon>Streptophyta</taxon>
        <taxon>Embryophyta</taxon>
        <taxon>Tracheophyta</taxon>
        <taxon>Spermatophyta</taxon>
        <taxon>Magnoliopsida</taxon>
        <taxon>Liliopsida</taxon>
        <taxon>Poales</taxon>
        <taxon>Poaceae</taxon>
        <taxon>BOP clade</taxon>
        <taxon>Oryzoideae</taxon>
        <taxon>Oryzeae</taxon>
        <taxon>Oryzinae</taxon>
        <taxon>Oryza</taxon>
        <taxon>Oryza meyeriana</taxon>
    </lineage>
</organism>
<reference evidence="2 3" key="1">
    <citation type="submission" date="2019-11" db="EMBL/GenBank/DDBJ databases">
        <title>Whole genome sequence of Oryza granulata.</title>
        <authorList>
            <person name="Li W."/>
        </authorList>
    </citation>
    <scope>NUCLEOTIDE SEQUENCE [LARGE SCALE GENOMIC DNA]</scope>
    <source>
        <strain evidence="3">cv. Menghai</strain>
        <tissue evidence="2">Leaf</tissue>
    </source>
</reference>
<proteinExistence type="predicted"/>
<evidence type="ECO:0000256" key="1">
    <source>
        <dbReference type="SAM" id="MobiDB-lite"/>
    </source>
</evidence>